<dbReference type="GO" id="GO:0042158">
    <property type="term" value="P:lipoprotein biosynthetic process"/>
    <property type="evidence" value="ECO:0007669"/>
    <property type="project" value="InterPro"/>
</dbReference>
<accession>A0A2W2B6S5</accession>
<evidence type="ECO:0000256" key="4">
    <source>
        <dbReference type="ARBA" id="ARBA00022692"/>
    </source>
</evidence>
<dbReference type="AlphaFoldDB" id="A0A2W2B6S5"/>
<feature type="transmembrane region" description="Helical" evidence="7">
    <location>
        <begin position="39"/>
        <end position="63"/>
    </location>
</feature>
<evidence type="ECO:0000313" key="8">
    <source>
        <dbReference type="EMBL" id="PZF76024.1"/>
    </source>
</evidence>
<dbReference type="PANTHER" id="PTHR30589">
    <property type="entry name" value="PROLIPOPROTEIN DIACYLGLYCERYL TRANSFERASE"/>
    <property type="match status" value="1"/>
</dbReference>
<evidence type="ECO:0000256" key="2">
    <source>
        <dbReference type="ARBA" id="ARBA00022475"/>
    </source>
</evidence>
<gene>
    <name evidence="8" type="ORF">DK847_15380</name>
</gene>
<feature type="transmembrane region" description="Helical" evidence="7">
    <location>
        <begin position="147"/>
        <end position="166"/>
    </location>
</feature>
<comment type="caution">
    <text evidence="8">The sequence shown here is derived from an EMBL/GenBank/DDBJ whole genome shotgun (WGS) entry which is preliminary data.</text>
</comment>
<protein>
    <submittedName>
        <fullName evidence="8">Diacylglyceryl transferase</fullName>
    </submittedName>
</protein>
<comment type="similarity">
    <text evidence="1">Belongs to the Lgt family.</text>
</comment>
<dbReference type="Pfam" id="PF01790">
    <property type="entry name" value="LGT"/>
    <property type="match status" value="1"/>
</dbReference>
<keyword evidence="9" id="KW-1185">Reference proteome</keyword>
<feature type="transmembrane region" description="Helical" evidence="7">
    <location>
        <begin position="99"/>
        <end position="121"/>
    </location>
</feature>
<keyword evidence="5 7" id="KW-1133">Transmembrane helix</keyword>
<feature type="transmembrane region" description="Helical" evidence="7">
    <location>
        <begin position="178"/>
        <end position="195"/>
    </location>
</feature>
<dbReference type="GO" id="GO:0005886">
    <property type="term" value="C:plasma membrane"/>
    <property type="evidence" value="ECO:0007669"/>
    <property type="project" value="InterPro"/>
</dbReference>
<feature type="transmembrane region" description="Helical" evidence="7">
    <location>
        <begin position="207"/>
        <end position="224"/>
    </location>
</feature>
<organism evidence="8 9">
    <name type="scientific">Aestuariivirga litoralis</name>
    <dbReference type="NCBI Taxonomy" id="2650924"/>
    <lineage>
        <taxon>Bacteria</taxon>
        <taxon>Pseudomonadati</taxon>
        <taxon>Pseudomonadota</taxon>
        <taxon>Alphaproteobacteria</taxon>
        <taxon>Hyphomicrobiales</taxon>
        <taxon>Aestuariivirgaceae</taxon>
        <taxon>Aestuariivirga</taxon>
    </lineage>
</organism>
<evidence type="ECO:0000256" key="5">
    <source>
        <dbReference type="ARBA" id="ARBA00022989"/>
    </source>
</evidence>
<keyword evidence="4 7" id="KW-0812">Transmembrane</keyword>
<sequence length="229" mass="24443">MLIHTVFDLLAACAALGMTLFVYHWRLRDAARKIDSAGPLYGLALVMGAAIGGFGAGTLNLWLSGAPGIGRSIVGALAGAIIAVEIFKRWRGISGSTGLIFVPAFATSVVVGRWGCFLAGLGDDTYGTPTGLPWGHDFGDGIARHPVQLYESLTMAVFLAVALTLIGRRNGFFMQNGFYLLVLVYAGQRFLWEFLKPYGSVVGTFNLFHLICAGLVIYSLAMMARGKAS</sequence>
<evidence type="ECO:0000256" key="1">
    <source>
        <dbReference type="ARBA" id="ARBA00007150"/>
    </source>
</evidence>
<proteinExistence type="inferred from homology"/>
<dbReference type="RefSeq" id="WP_111199408.1">
    <property type="nucleotide sequence ID" value="NZ_QKVK01000007.1"/>
</dbReference>
<keyword evidence="3 8" id="KW-0808">Transferase</keyword>
<reference evidence="9" key="1">
    <citation type="submission" date="2018-06" db="EMBL/GenBank/DDBJ databases">
        <title>Aestuariibacter litoralis strain KCTC 52945T.</title>
        <authorList>
            <person name="Li X."/>
            <person name="Salam N."/>
            <person name="Li J.-L."/>
            <person name="Chen Y.-M."/>
            <person name="Yang Z.-W."/>
            <person name="Zhang L.-Y."/>
            <person name="Han M.-X."/>
            <person name="Xiao M."/>
            <person name="Li W.-J."/>
        </authorList>
    </citation>
    <scope>NUCLEOTIDE SEQUENCE [LARGE SCALE GENOMIC DNA]</scope>
    <source>
        <strain evidence="9">KCTC 52945</strain>
    </source>
</reference>
<dbReference type="EMBL" id="QKVK01000007">
    <property type="protein sequence ID" value="PZF76024.1"/>
    <property type="molecule type" value="Genomic_DNA"/>
</dbReference>
<dbReference type="PANTHER" id="PTHR30589:SF0">
    <property type="entry name" value="PHOSPHATIDYLGLYCEROL--PROLIPOPROTEIN DIACYLGLYCERYL TRANSFERASE"/>
    <property type="match status" value="1"/>
</dbReference>
<evidence type="ECO:0000256" key="3">
    <source>
        <dbReference type="ARBA" id="ARBA00022679"/>
    </source>
</evidence>
<feature type="transmembrane region" description="Helical" evidence="7">
    <location>
        <begin position="6"/>
        <end position="27"/>
    </location>
</feature>
<evidence type="ECO:0000313" key="9">
    <source>
        <dbReference type="Proteomes" id="UP000248795"/>
    </source>
</evidence>
<dbReference type="Proteomes" id="UP000248795">
    <property type="component" value="Unassembled WGS sequence"/>
</dbReference>
<dbReference type="InterPro" id="IPR001640">
    <property type="entry name" value="Lgt"/>
</dbReference>
<feature type="transmembrane region" description="Helical" evidence="7">
    <location>
        <begin position="69"/>
        <end position="87"/>
    </location>
</feature>
<evidence type="ECO:0000256" key="6">
    <source>
        <dbReference type="ARBA" id="ARBA00023136"/>
    </source>
</evidence>
<name>A0A2W2B6S5_9HYPH</name>
<keyword evidence="6 7" id="KW-0472">Membrane</keyword>
<keyword evidence="2" id="KW-1003">Cell membrane</keyword>
<dbReference type="GO" id="GO:0008961">
    <property type="term" value="F:phosphatidylglycerol-prolipoprotein diacylglyceryl transferase activity"/>
    <property type="evidence" value="ECO:0007669"/>
    <property type="project" value="InterPro"/>
</dbReference>
<evidence type="ECO:0000256" key="7">
    <source>
        <dbReference type="SAM" id="Phobius"/>
    </source>
</evidence>